<dbReference type="InterPro" id="IPR002491">
    <property type="entry name" value="ABC_transptr_periplasmic_BD"/>
</dbReference>
<feature type="compositionally biased region" description="Basic and acidic residues" evidence="7">
    <location>
        <begin position="372"/>
        <end position="382"/>
    </location>
</feature>
<dbReference type="Gene3D" id="3.40.50.1980">
    <property type="entry name" value="Nitrogenase molybdenum iron protein domain"/>
    <property type="match status" value="2"/>
</dbReference>
<name>A0ABY7A9T0_9FIRM</name>
<dbReference type="InterPro" id="IPR051313">
    <property type="entry name" value="Bact_iron-sidero_bind"/>
</dbReference>
<feature type="region of interest" description="Disordered" evidence="7">
    <location>
        <begin position="353"/>
        <end position="383"/>
    </location>
</feature>
<keyword evidence="6" id="KW-0804">Transcription</keyword>
<evidence type="ECO:0000256" key="3">
    <source>
        <dbReference type="ARBA" id="ARBA00022448"/>
    </source>
</evidence>
<dbReference type="Pfam" id="PF01497">
    <property type="entry name" value="Peripla_BP_2"/>
    <property type="match status" value="1"/>
</dbReference>
<dbReference type="Gene3D" id="1.10.10.60">
    <property type="entry name" value="Homeodomain-like"/>
    <property type="match status" value="2"/>
</dbReference>
<evidence type="ECO:0000256" key="5">
    <source>
        <dbReference type="ARBA" id="ARBA00023015"/>
    </source>
</evidence>
<dbReference type="InterPro" id="IPR018060">
    <property type="entry name" value="HTH_AraC"/>
</dbReference>
<dbReference type="Proteomes" id="UP001163115">
    <property type="component" value="Chromosome"/>
</dbReference>
<keyword evidence="4" id="KW-0732">Signal</keyword>
<gene>
    <name evidence="10" type="ORF">OW255_17335</name>
</gene>
<organism evidence="10 11">
    <name type="scientific">Lacrimispora xylanolytica</name>
    <dbReference type="NCBI Taxonomy" id="29375"/>
    <lineage>
        <taxon>Bacteria</taxon>
        <taxon>Bacillati</taxon>
        <taxon>Bacillota</taxon>
        <taxon>Clostridia</taxon>
        <taxon>Lachnospirales</taxon>
        <taxon>Lachnospiraceae</taxon>
        <taxon>Lacrimispora</taxon>
    </lineage>
</organism>
<feature type="domain" description="HTH araC/xylS-type" evidence="8">
    <location>
        <begin position="190"/>
        <end position="288"/>
    </location>
</feature>
<dbReference type="PANTHER" id="PTHR30532">
    <property type="entry name" value="IRON III DICITRATE-BINDING PERIPLASMIC PROTEIN"/>
    <property type="match status" value="1"/>
</dbReference>
<evidence type="ECO:0000256" key="6">
    <source>
        <dbReference type="ARBA" id="ARBA00023163"/>
    </source>
</evidence>
<proteinExistence type="inferred from homology"/>
<feature type="domain" description="Fe/B12 periplasmic-binding" evidence="9">
    <location>
        <begin position="399"/>
        <end position="652"/>
    </location>
</feature>
<protein>
    <submittedName>
        <fullName evidence="10">AraC family transcriptional regulator</fullName>
    </submittedName>
</protein>
<dbReference type="SUPFAM" id="SSF53807">
    <property type="entry name" value="Helical backbone' metal receptor"/>
    <property type="match status" value="1"/>
</dbReference>
<keyword evidence="11" id="KW-1185">Reference proteome</keyword>
<evidence type="ECO:0000313" key="10">
    <source>
        <dbReference type="EMBL" id="WAJ23311.1"/>
    </source>
</evidence>
<dbReference type="InterPro" id="IPR009057">
    <property type="entry name" value="Homeodomain-like_sf"/>
</dbReference>
<dbReference type="PANTHER" id="PTHR30532:SF29">
    <property type="entry name" value="FE(3+) DICITRATE-BINDING PERIPLASMIC PROTEIN"/>
    <property type="match status" value="1"/>
</dbReference>
<dbReference type="SUPFAM" id="SSF46689">
    <property type="entry name" value="Homeodomain-like"/>
    <property type="match status" value="2"/>
</dbReference>
<evidence type="ECO:0000259" key="9">
    <source>
        <dbReference type="PROSITE" id="PS50983"/>
    </source>
</evidence>
<reference evidence="10" key="1">
    <citation type="submission" date="2022-11" db="EMBL/GenBank/DDBJ databases">
        <title>Lacrimispora xylanolytica sy1, complete genome.</title>
        <authorList>
            <person name="Choi S."/>
        </authorList>
    </citation>
    <scope>NUCLEOTIDE SEQUENCE</scope>
    <source>
        <strain evidence="10">Sy1</strain>
    </source>
</reference>
<evidence type="ECO:0000313" key="11">
    <source>
        <dbReference type="Proteomes" id="UP001163115"/>
    </source>
</evidence>
<dbReference type="EMBL" id="CP113524">
    <property type="protein sequence ID" value="WAJ23311.1"/>
    <property type="molecule type" value="Genomic_DNA"/>
</dbReference>
<evidence type="ECO:0000259" key="8">
    <source>
        <dbReference type="PROSITE" id="PS01124"/>
    </source>
</evidence>
<dbReference type="Pfam" id="PF12833">
    <property type="entry name" value="HTH_18"/>
    <property type="match status" value="1"/>
</dbReference>
<evidence type="ECO:0000256" key="4">
    <source>
        <dbReference type="ARBA" id="ARBA00022729"/>
    </source>
</evidence>
<dbReference type="PROSITE" id="PS01124">
    <property type="entry name" value="HTH_ARAC_FAMILY_2"/>
    <property type="match status" value="1"/>
</dbReference>
<keyword evidence="3" id="KW-0813">Transport</keyword>
<comment type="subcellular location">
    <subcellularLocation>
        <location evidence="1">Cell envelope</location>
    </subcellularLocation>
</comment>
<evidence type="ECO:0000256" key="7">
    <source>
        <dbReference type="SAM" id="MobiDB-lite"/>
    </source>
</evidence>
<dbReference type="RefSeq" id="WP_268114782.1">
    <property type="nucleotide sequence ID" value="NZ_CP113524.1"/>
</dbReference>
<accession>A0ABY7A9T0</accession>
<evidence type="ECO:0000256" key="1">
    <source>
        <dbReference type="ARBA" id="ARBA00004196"/>
    </source>
</evidence>
<feature type="compositionally biased region" description="Polar residues" evidence="7">
    <location>
        <begin position="353"/>
        <end position="363"/>
    </location>
</feature>
<dbReference type="SMART" id="SM00342">
    <property type="entry name" value="HTH_ARAC"/>
    <property type="match status" value="1"/>
</dbReference>
<comment type="similarity">
    <text evidence="2">Belongs to the bacterial solute-binding protein 8 family.</text>
</comment>
<dbReference type="PROSITE" id="PS50983">
    <property type="entry name" value="FE_B12_PBP"/>
    <property type="match status" value="1"/>
</dbReference>
<evidence type="ECO:0000256" key="2">
    <source>
        <dbReference type="ARBA" id="ARBA00008814"/>
    </source>
</evidence>
<keyword evidence="5" id="KW-0805">Transcription regulation</keyword>
<sequence>MKDMYRKDNIFTKEEMDDIFLILEYSAISLLDIRHHLISPEEALKDCILPSSAFLFTYPGKAEVLLGDKSYQINHFSLFHGGKGTSLSIIPHGEWLEYYMIFYKTGETQFHKEKLKKLLEQINPFQQQYGFTPQNPVFFTEILRSIYEHWNEPAPMKKFYEKSLFYQFTYELYKELAEASVLTFDPNIVKMTIRYIEKNYATSIAVQDLCQRFGISYSHFYRLFKKETGSTFQGYLLKIRLEKARQYMIESSYSLSEIAKFTGFYDEFHLSSSFKKLTGMSPATLRKNLTWDKKYPYMENPEFSHYNEAYQVSQNKLNIQGDIMLKHLKNKTAVMAAALSFMTLLSGCSTASSVSDNTTPTASQAADNQNSQKDDDSQKSETKILQTVKGDVEIPVTPKRVVTDSGLLGDILALGVTPIAIENYGAEDVSYKDLIKDITVLEKWEPEYIMAEQPDLIITQYEENYEQLSKIAPAVYVPSDQMTVDEELSFLAEALGKDPEEGKKILDAYFEKVAEYKAKLEEAGLYNKTFSVIRVQGENQIGVRWSNNLGGQILFGALELPKTEGAQEEIDAGHDWGATLSFEALPKYMGDYILVTEYGNYDLIKDNPIWKSLPAVEAGNIIILSEPFMYLNDIYSWSAQLDLVGDALLELAKKEK</sequence>